<dbReference type="EMBL" id="DF237029">
    <property type="protein sequence ID" value="GAQ81450.1"/>
    <property type="molecule type" value="Genomic_DNA"/>
</dbReference>
<feature type="compositionally biased region" description="Basic and acidic residues" evidence="1">
    <location>
        <begin position="276"/>
        <end position="289"/>
    </location>
</feature>
<dbReference type="OMA" id="PDEIWSR"/>
<accession>A0A1Y1HS45</accession>
<dbReference type="Gene3D" id="1.20.1280.50">
    <property type="match status" value="1"/>
</dbReference>
<dbReference type="InterPro" id="IPR036047">
    <property type="entry name" value="F-box-like_dom_sf"/>
</dbReference>
<feature type="domain" description="F-box" evidence="2">
    <location>
        <begin position="5"/>
        <end position="53"/>
    </location>
</feature>
<feature type="compositionally biased region" description="Basic and acidic residues" evidence="1">
    <location>
        <begin position="241"/>
        <end position="264"/>
    </location>
</feature>
<dbReference type="Pfam" id="PF12937">
    <property type="entry name" value="F-box-like"/>
    <property type="match status" value="1"/>
</dbReference>
<evidence type="ECO:0000313" key="3">
    <source>
        <dbReference type="EMBL" id="GAQ81450.1"/>
    </source>
</evidence>
<gene>
    <name evidence="3" type="ORF">KFL_000800280</name>
</gene>
<evidence type="ECO:0000313" key="4">
    <source>
        <dbReference type="Proteomes" id="UP000054558"/>
    </source>
</evidence>
<name>A0A1Y1HS45_KLENI</name>
<feature type="compositionally biased region" description="Basic and acidic residues" evidence="1">
    <location>
        <begin position="215"/>
        <end position="232"/>
    </location>
</feature>
<dbReference type="SUPFAM" id="SSF81383">
    <property type="entry name" value="F-box domain"/>
    <property type="match status" value="1"/>
</dbReference>
<dbReference type="InterPro" id="IPR001810">
    <property type="entry name" value="F-box_dom"/>
</dbReference>
<evidence type="ECO:0000259" key="2">
    <source>
        <dbReference type="Pfam" id="PF12937"/>
    </source>
</evidence>
<dbReference type="AlphaFoldDB" id="A0A1Y1HS45"/>
<feature type="compositionally biased region" description="Polar residues" evidence="1">
    <location>
        <begin position="340"/>
        <end position="351"/>
    </location>
</feature>
<dbReference type="OrthoDB" id="3219396at2759"/>
<sequence>MDNSSSLPDELWLAVLHAGIDNLGWECRDVCSLGLVSRRLHGLTDSNDLWAKLWSKEWPGDVKKEDPGCWKRVFRFRYEREATQRKMAHNRKVLRLQSKAAVLRRDARTDERTLQDECGRLVTTQGKLKELEQQRQASAAVQVWQPVAVHNRLSDLLEQQAVPIGAQAEALRHELAVCELRIAQLRRSKKRKLAEADEIDSRVAHLQYDPVTALAEERQSRRRDAARKESVRAEQAAAEKAAFEAQREKREEPVLNEKGADVEHSALASHRQPKRARVEKDSSVVHRESSTSYCSGGSVDQKLSGDGGQSLNCEGESREPRRRSLAHIDWSKVGMRPASPQLSTITSKQRI</sequence>
<proteinExistence type="predicted"/>
<organism evidence="3 4">
    <name type="scientific">Klebsormidium nitens</name>
    <name type="common">Green alga</name>
    <name type="synonym">Ulothrix nitens</name>
    <dbReference type="NCBI Taxonomy" id="105231"/>
    <lineage>
        <taxon>Eukaryota</taxon>
        <taxon>Viridiplantae</taxon>
        <taxon>Streptophyta</taxon>
        <taxon>Klebsormidiophyceae</taxon>
        <taxon>Klebsormidiales</taxon>
        <taxon>Klebsormidiaceae</taxon>
        <taxon>Klebsormidium</taxon>
    </lineage>
</organism>
<keyword evidence="4" id="KW-1185">Reference proteome</keyword>
<protein>
    <submittedName>
        <fullName evidence="3">F-box family protein</fullName>
    </submittedName>
</protein>
<evidence type="ECO:0000256" key="1">
    <source>
        <dbReference type="SAM" id="MobiDB-lite"/>
    </source>
</evidence>
<feature type="region of interest" description="Disordered" evidence="1">
    <location>
        <begin position="214"/>
        <end position="351"/>
    </location>
</feature>
<dbReference type="Proteomes" id="UP000054558">
    <property type="component" value="Unassembled WGS sequence"/>
</dbReference>
<reference evidence="3 4" key="1">
    <citation type="journal article" date="2014" name="Nat. Commun.">
        <title>Klebsormidium flaccidum genome reveals primary factors for plant terrestrial adaptation.</title>
        <authorList>
            <person name="Hori K."/>
            <person name="Maruyama F."/>
            <person name="Fujisawa T."/>
            <person name="Togashi T."/>
            <person name="Yamamoto N."/>
            <person name="Seo M."/>
            <person name="Sato S."/>
            <person name="Yamada T."/>
            <person name="Mori H."/>
            <person name="Tajima N."/>
            <person name="Moriyama T."/>
            <person name="Ikeuchi M."/>
            <person name="Watanabe M."/>
            <person name="Wada H."/>
            <person name="Kobayashi K."/>
            <person name="Saito M."/>
            <person name="Masuda T."/>
            <person name="Sasaki-Sekimoto Y."/>
            <person name="Mashiguchi K."/>
            <person name="Awai K."/>
            <person name="Shimojima M."/>
            <person name="Masuda S."/>
            <person name="Iwai M."/>
            <person name="Nobusawa T."/>
            <person name="Narise T."/>
            <person name="Kondo S."/>
            <person name="Saito H."/>
            <person name="Sato R."/>
            <person name="Murakawa M."/>
            <person name="Ihara Y."/>
            <person name="Oshima-Yamada Y."/>
            <person name="Ohtaka K."/>
            <person name="Satoh M."/>
            <person name="Sonobe K."/>
            <person name="Ishii M."/>
            <person name="Ohtani R."/>
            <person name="Kanamori-Sato M."/>
            <person name="Honoki R."/>
            <person name="Miyazaki D."/>
            <person name="Mochizuki H."/>
            <person name="Umetsu J."/>
            <person name="Higashi K."/>
            <person name="Shibata D."/>
            <person name="Kamiya Y."/>
            <person name="Sato N."/>
            <person name="Nakamura Y."/>
            <person name="Tabata S."/>
            <person name="Ida S."/>
            <person name="Kurokawa K."/>
            <person name="Ohta H."/>
        </authorList>
    </citation>
    <scope>NUCLEOTIDE SEQUENCE [LARGE SCALE GENOMIC DNA]</scope>
    <source>
        <strain evidence="3 4">NIES-2285</strain>
    </source>
</reference>